<feature type="region of interest" description="Disordered" evidence="1">
    <location>
        <begin position="1"/>
        <end position="23"/>
    </location>
</feature>
<proteinExistence type="predicted"/>
<evidence type="ECO:0000313" key="3">
    <source>
        <dbReference type="Proteomes" id="UP001341281"/>
    </source>
</evidence>
<dbReference type="EMBL" id="CP144750">
    <property type="protein sequence ID" value="WVZ80532.1"/>
    <property type="molecule type" value="Genomic_DNA"/>
</dbReference>
<dbReference type="Proteomes" id="UP001341281">
    <property type="component" value="Chromosome 06"/>
</dbReference>
<keyword evidence="3" id="KW-1185">Reference proteome</keyword>
<gene>
    <name evidence="2" type="ORF">U9M48_028001</name>
</gene>
<organism evidence="2 3">
    <name type="scientific">Paspalum notatum var. saurae</name>
    <dbReference type="NCBI Taxonomy" id="547442"/>
    <lineage>
        <taxon>Eukaryota</taxon>
        <taxon>Viridiplantae</taxon>
        <taxon>Streptophyta</taxon>
        <taxon>Embryophyta</taxon>
        <taxon>Tracheophyta</taxon>
        <taxon>Spermatophyta</taxon>
        <taxon>Magnoliopsida</taxon>
        <taxon>Liliopsida</taxon>
        <taxon>Poales</taxon>
        <taxon>Poaceae</taxon>
        <taxon>PACMAD clade</taxon>
        <taxon>Panicoideae</taxon>
        <taxon>Andropogonodae</taxon>
        <taxon>Paspaleae</taxon>
        <taxon>Paspalinae</taxon>
        <taxon>Paspalum</taxon>
    </lineage>
</organism>
<accession>A0AAQ3X065</accession>
<evidence type="ECO:0000313" key="2">
    <source>
        <dbReference type="EMBL" id="WVZ80532.1"/>
    </source>
</evidence>
<reference evidence="2 3" key="1">
    <citation type="submission" date="2024-02" db="EMBL/GenBank/DDBJ databases">
        <title>High-quality chromosome-scale genome assembly of Pensacola bahiagrass (Paspalum notatum Flugge var. saurae).</title>
        <authorList>
            <person name="Vega J.M."/>
            <person name="Podio M."/>
            <person name="Orjuela J."/>
            <person name="Siena L.A."/>
            <person name="Pessino S.C."/>
            <person name="Combes M.C."/>
            <person name="Mariac C."/>
            <person name="Albertini E."/>
            <person name="Pupilli F."/>
            <person name="Ortiz J.P.A."/>
            <person name="Leblanc O."/>
        </authorList>
    </citation>
    <scope>NUCLEOTIDE SEQUENCE [LARGE SCALE GENOMIC DNA]</scope>
    <source>
        <strain evidence="2">R1</strain>
        <tissue evidence="2">Leaf</tissue>
    </source>
</reference>
<name>A0AAQ3X065_PASNO</name>
<evidence type="ECO:0000256" key="1">
    <source>
        <dbReference type="SAM" id="MobiDB-lite"/>
    </source>
</evidence>
<dbReference type="AlphaFoldDB" id="A0AAQ3X065"/>
<protein>
    <submittedName>
        <fullName evidence="2">Uncharacterized protein</fullName>
    </submittedName>
</protein>
<feature type="compositionally biased region" description="Basic and acidic residues" evidence="1">
    <location>
        <begin position="14"/>
        <end position="23"/>
    </location>
</feature>
<sequence>MEENNDPKPSTSAAKEKAPPKTLPHEFYDSTVLLFPQRNKKAAADEQYNAMQVPTYAKYLKDILNNKKPLPSA</sequence>